<proteinExistence type="inferred from homology"/>
<protein>
    <submittedName>
        <fullName evidence="9">Multiple sugar transport system permease protein</fullName>
    </submittedName>
</protein>
<feature type="transmembrane region" description="Helical" evidence="7">
    <location>
        <begin position="26"/>
        <end position="49"/>
    </location>
</feature>
<keyword evidence="2 7" id="KW-0813">Transport</keyword>
<keyword evidence="9" id="KW-0762">Sugar transport</keyword>
<dbReference type="STRING" id="1121322.SAMN02745136_01230"/>
<dbReference type="GO" id="GO:0055085">
    <property type="term" value="P:transmembrane transport"/>
    <property type="evidence" value="ECO:0007669"/>
    <property type="project" value="InterPro"/>
</dbReference>
<organism evidence="9 10">
    <name type="scientific">Anaerocolumna jejuensis DSM 15929</name>
    <dbReference type="NCBI Taxonomy" id="1121322"/>
    <lineage>
        <taxon>Bacteria</taxon>
        <taxon>Bacillati</taxon>
        <taxon>Bacillota</taxon>
        <taxon>Clostridia</taxon>
        <taxon>Lachnospirales</taxon>
        <taxon>Lachnospiraceae</taxon>
        <taxon>Anaerocolumna</taxon>
    </lineage>
</organism>
<name>A0A1M6MY05_9FIRM</name>
<accession>A0A1M6MY05</accession>
<evidence type="ECO:0000256" key="7">
    <source>
        <dbReference type="RuleBase" id="RU363032"/>
    </source>
</evidence>
<dbReference type="AlphaFoldDB" id="A0A1M6MY05"/>
<dbReference type="PANTHER" id="PTHR43744:SF12">
    <property type="entry name" value="ABC TRANSPORTER PERMEASE PROTEIN MG189-RELATED"/>
    <property type="match status" value="1"/>
</dbReference>
<dbReference type="SUPFAM" id="SSF161098">
    <property type="entry name" value="MetI-like"/>
    <property type="match status" value="1"/>
</dbReference>
<sequence>MGELLRYAKNNTEMRLIMNEKKTKKVLLLVVIYLIFLVFASVTILPFLWMLSTAFKFEQNVFHFPIQWIPAAIRWENFSDVFTQIPFTTYYWNSIKLSSVITFFTLVTSALAAYAFAKLRFRGRDKLFLLYLATLMVPWQVIMIPQFMVITKIGLVNSHWSLILTQSFTPFGVFLLRQYFLSIPKEYSEAAKIDGCNDLKICFKIITPMAKPGFVTLLIFQFMGIWNDYLALLIFLNDDKLRTLQLGLRYFQAEHSTSYALLMAGTLLTLIPVVAVYIFAQKQIMNGLANAGGIKG</sequence>
<dbReference type="Proteomes" id="UP000184386">
    <property type="component" value="Unassembled WGS sequence"/>
</dbReference>
<evidence type="ECO:0000256" key="6">
    <source>
        <dbReference type="ARBA" id="ARBA00023136"/>
    </source>
</evidence>
<evidence type="ECO:0000256" key="3">
    <source>
        <dbReference type="ARBA" id="ARBA00022475"/>
    </source>
</evidence>
<feature type="transmembrane region" description="Helical" evidence="7">
    <location>
        <begin position="97"/>
        <end position="116"/>
    </location>
</feature>
<reference evidence="9 10" key="1">
    <citation type="submission" date="2016-11" db="EMBL/GenBank/DDBJ databases">
        <authorList>
            <person name="Jaros S."/>
            <person name="Januszkiewicz K."/>
            <person name="Wedrychowicz H."/>
        </authorList>
    </citation>
    <scope>NUCLEOTIDE SEQUENCE [LARGE SCALE GENOMIC DNA]</scope>
    <source>
        <strain evidence="9 10">DSM 15929</strain>
    </source>
</reference>
<evidence type="ECO:0000256" key="2">
    <source>
        <dbReference type="ARBA" id="ARBA00022448"/>
    </source>
</evidence>
<dbReference type="InterPro" id="IPR000515">
    <property type="entry name" value="MetI-like"/>
</dbReference>
<evidence type="ECO:0000313" key="10">
    <source>
        <dbReference type="Proteomes" id="UP000184386"/>
    </source>
</evidence>
<dbReference type="PROSITE" id="PS50928">
    <property type="entry name" value="ABC_TM1"/>
    <property type="match status" value="1"/>
</dbReference>
<feature type="transmembrane region" description="Helical" evidence="7">
    <location>
        <begin position="128"/>
        <end position="148"/>
    </location>
</feature>
<dbReference type="Pfam" id="PF00528">
    <property type="entry name" value="BPD_transp_1"/>
    <property type="match status" value="1"/>
</dbReference>
<comment type="similarity">
    <text evidence="7">Belongs to the binding-protein-dependent transport system permease family.</text>
</comment>
<dbReference type="InterPro" id="IPR035906">
    <property type="entry name" value="MetI-like_sf"/>
</dbReference>
<keyword evidence="10" id="KW-1185">Reference proteome</keyword>
<keyword evidence="3" id="KW-1003">Cell membrane</keyword>
<feature type="transmembrane region" description="Helical" evidence="7">
    <location>
        <begin position="256"/>
        <end position="280"/>
    </location>
</feature>
<feature type="transmembrane region" description="Helical" evidence="7">
    <location>
        <begin position="214"/>
        <end position="236"/>
    </location>
</feature>
<keyword evidence="6 7" id="KW-0472">Membrane</keyword>
<dbReference type="Gene3D" id="1.10.3720.10">
    <property type="entry name" value="MetI-like"/>
    <property type="match status" value="1"/>
</dbReference>
<evidence type="ECO:0000256" key="5">
    <source>
        <dbReference type="ARBA" id="ARBA00022989"/>
    </source>
</evidence>
<evidence type="ECO:0000256" key="1">
    <source>
        <dbReference type="ARBA" id="ARBA00004651"/>
    </source>
</evidence>
<dbReference type="PANTHER" id="PTHR43744">
    <property type="entry name" value="ABC TRANSPORTER PERMEASE PROTEIN MG189-RELATED-RELATED"/>
    <property type="match status" value="1"/>
</dbReference>
<dbReference type="CDD" id="cd06261">
    <property type="entry name" value="TM_PBP2"/>
    <property type="match status" value="1"/>
</dbReference>
<comment type="subcellular location">
    <subcellularLocation>
        <location evidence="1 7">Cell membrane</location>
        <topology evidence="1 7">Multi-pass membrane protein</topology>
    </subcellularLocation>
</comment>
<dbReference type="EMBL" id="FRAC01000007">
    <property type="protein sequence ID" value="SHJ88381.1"/>
    <property type="molecule type" value="Genomic_DNA"/>
</dbReference>
<gene>
    <name evidence="9" type="ORF">SAMN02745136_01230</name>
</gene>
<evidence type="ECO:0000259" key="8">
    <source>
        <dbReference type="PROSITE" id="PS50928"/>
    </source>
</evidence>
<keyword evidence="5 7" id="KW-1133">Transmembrane helix</keyword>
<evidence type="ECO:0000313" key="9">
    <source>
        <dbReference type="EMBL" id="SHJ88381.1"/>
    </source>
</evidence>
<keyword evidence="4 7" id="KW-0812">Transmembrane</keyword>
<evidence type="ECO:0000256" key="4">
    <source>
        <dbReference type="ARBA" id="ARBA00022692"/>
    </source>
</evidence>
<dbReference type="GO" id="GO:0005886">
    <property type="term" value="C:plasma membrane"/>
    <property type="evidence" value="ECO:0007669"/>
    <property type="project" value="UniProtKB-SubCell"/>
</dbReference>
<feature type="domain" description="ABC transmembrane type-1" evidence="8">
    <location>
        <begin position="91"/>
        <end position="280"/>
    </location>
</feature>